<dbReference type="RefSeq" id="WP_377413227.1">
    <property type="nucleotide sequence ID" value="NZ_JBHSRS010000018.1"/>
</dbReference>
<accession>A0ABW1TV05</accession>
<proteinExistence type="predicted"/>
<evidence type="ECO:0000313" key="3">
    <source>
        <dbReference type="Proteomes" id="UP001596270"/>
    </source>
</evidence>
<feature type="chain" id="PRO_5045732196" evidence="1">
    <location>
        <begin position="37"/>
        <end position="396"/>
    </location>
</feature>
<dbReference type="Proteomes" id="UP001596270">
    <property type="component" value="Unassembled WGS sequence"/>
</dbReference>
<organism evidence="2 3">
    <name type="scientific">Polaromonas aquatica</name>
    <dbReference type="NCBI Taxonomy" id="332657"/>
    <lineage>
        <taxon>Bacteria</taxon>
        <taxon>Pseudomonadati</taxon>
        <taxon>Pseudomonadota</taxon>
        <taxon>Betaproteobacteria</taxon>
        <taxon>Burkholderiales</taxon>
        <taxon>Comamonadaceae</taxon>
        <taxon>Polaromonas</taxon>
    </lineage>
</organism>
<dbReference type="SUPFAM" id="SSF53850">
    <property type="entry name" value="Periplasmic binding protein-like II"/>
    <property type="match status" value="1"/>
</dbReference>
<dbReference type="PANTHER" id="PTHR42779">
    <property type="entry name" value="PROTEIN YNJB"/>
    <property type="match status" value="1"/>
</dbReference>
<protein>
    <submittedName>
        <fullName evidence="2">ABC transporter substrate-binding protein</fullName>
    </submittedName>
</protein>
<keyword evidence="3" id="KW-1185">Reference proteome</keyword>
<dbReference type="Pfam" id="PF13416">
    <property type="entry name" value="SBP_bac_8"/>
    <property type="match status" value="1"/>
</dbReference>
<feature type="signal peptide" evidence="1">
    <location>
        <begin position="1"/>
        <end position="36"/>
    </location>
</feature>
<dbReference type="PANTHER" id="PTHR42779:SF1">
    <property type="entry name" value="PROTEIN YNJB"/>
    <property type="match status" value="1"/>
</dbReference>
<gene>
    <name evidence="2" type="ORF">ACFQND_09425</name>
</gene>
<dbReference type="InterPro" id="IPR006059">
    <property type="entry name" value="SBP"/>
</dbReference>
<keyword evidence="1" id="KW-0732">Signal</keyword>
<evidence type="ECO:0000256" key="1">
    <source>
        <dbReference type="SAM" id="SignalP"/>
    </source>
</evidence>
<dbReference type="EMBL" id="JBHSRS010000018">
    <property type="protein sequence ID" value="MFC6281449.1"/>
    <property type="molecule type" value="Genomic_DNA"/>
</dbReference>
<evidence type="ECO:0000313" key="2">
    <source>
        <dbReference type="EMBL" id="MFC6281449.1"/>
    </source>
</evidence>
<comment type="caution">
    <text evidence="2">The sequence shown here is derived from an EMBL/GenBank/DDBJ whole genome shotgun (WGS) entry which is preliminary data.</text>
</comment>
<reference evidence="3" key="1">
    <citation type="journal article" date="2019" name="Int. J. Syst. Evol. Microbiol.">
        <title>The Global Catalogue of Microorganisms (GCM) 10K type strain sequencing project: providing services to taxonomists for standard genome sequencing and annotation.</title>
        <authorList>
            <consortium name="The Broad Institute Genomics Platform"/>
            <consortium name="The Broad Institute Genome Sequencing Center for Infectious Disease"/>
            <person name="Wu L."/>
            <person name="Ma J."/>
        </authorList>
    </citation>
    <scope>NUCLEOTIDE SEQUENCE [LARGE SCALE GENOMIC DNA]</scope>
    <source>
        <strain evidence="3">CCUG 39402</strain>
    </source>
</reference>
<dbReference type="Gene3D" id="3.40.190.10">
    <property type="entry name" value="Periplasmic binding protein-like II"/>
    <property type="match status" value="2"/>
</dbReference>
<sequence length="396" mass="42692">MKITCLSQIRFCSLRAAGFIAAAIGLSVVAAGAAQAQPVTLNVVDVAGNLALTQDALEAFAAKNPTLVSRITFTKAPAPELPGKIRAMQAAGRTDIDLVLTGTDALAAGIALNLWEPLLPAQAAKFPGLLDNYLPSARKMQDLSNGQGIMVTYMPAGPLLEYNPDKVKVVPKTPAELLSWCKANPNKLIYARPANSGPGRTFLMGLPYLLGDKNPKDPMAGWDKTWAYLKELNSCIEYYPTGTGAVMKELGEGSRDMTVTVTGWDINPRALGVVPKSFKVAQLNGFTWVNDAHYMVMPKGLSPARQAVVLDLMAFMLKPEQQALTYDAGYFYPGPAVKNVPLSAAPQKSQDVIKEFGRPEYADWIAKQPHAQPLEDKAMVAAFKKWDQEIGSGKAK</sequence>
<name>A0ABW1TV05_9BURK</name>